<keyword evidence="4 8" id="KW-0812">Transmembrane</keyword>
<feature type="transmembrane region" description="Helical" evidence="8">
    <location>
        <begin position="150"/>
        <end position="168"/>
    </location>
</feature>
<feature type="transmembrane region" description="Helical" evidence="8">
    <location>
        <begin position="337"/>
        <end position="355"/>
    </location>
</feature>
<dbReference type="InterPro" id="IPR036259">
    <property type="entry name" value="MFS_trans_sf"/>
</dbReference>
<dbReference type="EMBL" id="HACA01015614">
    <property type="protein sequence ID" value="CDW32975.1"/>
    <property type="molecule type" value="Transcribed_RNA"/>
</dbReference>
<keyword evidence="6 8" id="KW-0472">Membrane</keyword>
<comment type="subcellular location">
    <subcellularLocation>
        <location evidence="1">Membrane</location>
        <topology evidence="1">Multi-pass membrane protein</topology>
    </subcellularLocation>
</comment>
<evidence type="ECO:0000256" key="8">
    <source>
        <dbReference type="SAM" id="Phobius"/>
    </source>
</evidence>
<dbReference type="AlphaFoldDB" id="A0A0K2U4M1"/>
<dbReference type="OrthoDB" id="46396at2759"/>
<dbReference type="GO" id="GO:0005337">
    <property type="term" value="F:nucleoside transmembrane transporter activity"/>
    <property type="evidence" value="ECO:0007669"/>
    <property type="project" value="InterPro"/>
</dbReference>
<dbReference type="PIRSF" id="PIRSF016379">
    <property type="entry name" value="ENT"/>
    <property type="match status" value="1"/>
</dbReference>
<feature type="transmembrane region" description="Helical" evidence="8">
    <location>
        <begin position="244"/>
        <end position="267"/>
    </location>
</feature>
<protein>
    <submittedName>
        <fullName evidence="9">Uncharacterized protein</fullName>
    </submittedName>
</protein>
<evidence type="ECO:0000256" key="3">
    <source>
        <dbReference type="ARBA" id="ARBA00022448"/>
    </source>
</evidence>
<feature type="transmembrane region" description="Helical" evidence="8">
    <location>
        <begin position="442"/>
        <end position="466"/>
    </location>
</feature>
<feature type="transmembrane region" description="Helical" evidence="8">
    <location>
        <begin position="408"/>
        <end position="430"/>
    </location>
</feature>
<evidence type="ECO:0000256" key="2">
    <source>
        <dbReference type="ARBA" id="ARBA00007965"/>
    </source>
</evidence>
<evidence type="ECO:0000256" key="5">
    <source>
        <dbReference type="ARBA" id="ARBA00022989"/>
    </source>
</evidence>
<dbReference type="SUPFAM" id="SSF103473">
    <property type="entry name" value="MFS general substrate transporter"/>
    <property type="match status" value="1"/>
</dbReference>
<feature type="transmembrane region" description="Helical" evidence="8">
    <location>
        <begin position="67"/>
        <end position="86"/>
    </location>
</feature>
<dbReference type="PRINTS" id="PR01130">
    <property type="entry name" value="DERENTRNSPRT"/>
</dbReference>
<evidence type="ECO:0000256" key="1">
    <source>
        <dbReference type="ARBA" id="ARBA00004141"/>
    </source>
</evidence>
<feature type="transmembrane region" description="Helical" evidence="8">
    <location>
        <begin position="180"/>
        <end position="202"/>
    </location>
</feature>
<reference evidence="9" key="1">
    <citation type="submission" date="2014-05" db="EMBL/GenBank/DDBJ databases">
        <authorList>
            <person name="Chronopoulou M."/>
        </authorList>
    </citation>
    <scope>NUCLEOTIDE SEQUENCE</scope>
    <source>
        <tissue evidence="9">Whole organism</tissue>
    </source>
</reference>
<evidence type="ECO:0000313" key="9">
    <source>
        <dbReference type="EMBL" id="CDW32975.1"/>
    </source>
</evidence>
<dbReference type="InterPro" id="IPR002259">
    <property type="entry name" value="Eqnu_transpt"/>
</dbReference>
<keyword evidence="3" id="KW-0813">Transport</keyword>
<feature type="compositionally biased region" description="Polar residues" evidence="7">
    <location>
        <begin position="1"/>
        <end position="12"/>
    </location>
</feature>
<sequence>MSKSIFGSPGSSDNDDDDDIQIIETDRPDHASFVQELILNANLEEAPHTSQKYFYDEGIVTDRYHRVLITFYIFGMSSLLPWNFFISAEPFWDYKFRNTSASEEDPLNKTKLQTEFWSYLSIASNVPMSICVVLNAFFGQRFPLSIRIAYNLMLIIALFILVCILAFINTDSWQTEFMHLILTIVVIMNVGLAVLQGGIYGLGGKFPPKYMGSIVSGGAMGGIFPSLLNVIVIATFSHSRGQNVVGFVFFLIATFFLVLTLISYFGVKKTTFFCLYNDHRSGENEMIASLKTIGSVTKRSWMSAVTVFLTFSVTLAVFPAVTVHVTSFSENKTWSELYFTPVTCFLLFNIMDYIGREIASRFPLLRKKASIILALSILRIFFIPAFMLCNISPGNRNLPVFFHSDSDYIFLMIAFGLSNGYLGAFAMIHGPDCFEEPELQEMVGMILVAFLCLGTAVGSLFSYCIINGV</sequence>
<feature type="transmembrane region" description="Helical" evidence="8">
    <location>
        <begin position="116"/>
        <end position="138"/>
    </location>
</feature>
<feature type="transmembrane region" description="Helical" evidence="8">
    <location>
        <begin position="301"/>
        <end position="325"/>
    </location>
</feature>
<feature type="transmembrane region" description="Helical" evidence="8">
    <location>
        <begin position="367"/>
        <end position="388"/>
    </location>
</feature>
<proteinExistence type="inferred from homology"/>
<evidence type="ECO:0000256" key="6">
    <source>
        <dbReference type="ARBA" id="ARBA00023136"/>
    </source>
</evidence>
<dbReference type="PANTHER" id="PTHR10332:SF88">
    <property type="entry name" value="EQUILIBRATIVE NUCLEOSIDE TRANSPORTER 1, ISOFORM A"/>
    <property type="match status" value="1"/>
</dbReference>
<organism evidence="9">
    <name type="scientific">Lepeophtheirus salmonis</name>
    <name type="common">Salmon louse</name>
    <name type="synonym">Caligus salmonis</name>
    <dbReference type="NCBI Taxonomy" id="72036"/>
    <lineage>
        <taxon>Eukaryota</taxon>
        <taxon>Metazoa</taxon>
        <taxon>Ecdysozoa</taxon>
        <taxon>Arthropoda</taxon>
        <taxon>Crustacea</taxon>
        <taxon>Multicrustacea</taxon>
        <taxon>Hexanauplia</taxon>
        <taxon>Copepoda</taxon>
        <taxon>Siphonostomatoida</taxon>
        <taxon>Caligidae</taxon>
        <taxon>Lepeophtheirus</taxon>
    </lineage>
</organism>
<name>A0A0K2U4M1_LEPSM</name>
<keyword evidence="5 8" id="KW-1133">Transmembrane helix</keyword>
<dbReference type="Pfam" id="PF01733">
    <property type="entry name" value="Nucleoside_tran"/>
    <property type="match status" value="2"/>
</dbReference>
<accession>A0A0K2U4M1</accession>
<dbReference type="GO" id="GO:0005886">
    <property type="term" value="C:plasma membrane"/>
    <property type="evidence" value="ECO:0007669"/>
    <property type="project" value="TreeGrafter"/>
</dbReference>
<evidence type="ECO:0000256" key="7">
    <source>
        <dbReference type="SAM" id="MobiDB-lite"/>
    </source>
</evidence>
<feature type="transmembrane region" description="Helical" evidence="8">
    <location>
        <begin position="214"/>
        <end position="238"/>
    </location>
</feature>
<evidence type="ECO:0000256" key="4">
    <source>
        <dbReference type="ARBA" id="ARBA00022692"/>
    </source>
</evidence>
<feature type="region of interest" description="Disordered" evidence="7">
    <location>
        <begin position="1"/>
        <end position="20"/>
    </location>
</feature>
<dbReference type="PANTHER" id="PTHR10332">
    <property type="entry name" value="EQUILIBRATIVE NUCLEOSIDE TRANSPORTER"/>
    <property type="match status" value="1"/>
</dbReference>
<comment type="similarity">
    <text evidence="2">Belongs to the SLC29A/ENT transporter (TC 2.A.57) family.</text>
</comment>